<feature type="region of interest" description="Disordered" evidence="1">
    <location>
        <begin position="27"/>
        <end position="59"/>
    </location>
</feature>
<accession>A0AA40AF72</accession>
<keyword evidence="3" id="KW-1185">Reference proteome</keyword>
<gene>
    <name evidence="2" type="ORF">B0H67DRAFT_578863</name>
</gene>
<evidence type="ECO:0000256" key="1">
    <source>
        <dbReference type="SAM" id="MobiDB-lite"/>
    </source>
</evidence>
<name>A0AA40AF72_9PEZI</name>
<evidence type="ECO:0000313" key="2">
    <source>
        <dbReference type="EMBL" id="KAK0714705.1"/>
    </source>
</evidence>
<dbReference type="EMBL" id="JAUKUA010000004">
    <property type="protein sequence ID" value="KAK0714705.1"/>
    <property type="molecule type" value="Genomic_DNA"/>
</dbReference>
<protein>
    <submittedName>
        <fullName evidence="2">Uncharacterized protein</fullName>
    </submittedName>
</protein>
<reference evidence="2" key="1">
    <citation type="submission" date="2023-06" db="EMBL/GenBank/DDBJ databases">
        <title>Genome-scale phylogeny and comparative genomics of the fungal order Sordariales.</title>
        <authorList>
            <consortium name="Lawrence Berkeley National Laboratory"/>
            <person name="Hensen N."/>
            <person name="Bonometti L."/>
            <person name="Westerberg I."/>
            <person name="Brannstrom I.O."/>
            <person name="Guillou S."/>
            <person name="Cros-Aarteil S."/>
            <person name="Calhoun S."/>
            <person name="Haridas S."/>
            <person name="Kuo A."/>
            <person name="Mondo S."/>
            <person name="Pangilinan J."/>
            <person name="Riley R."/>
            <person name="Labutti K."/>
            <person name="Andreopoulos B."/>
            <person name="Lipzen A."/>
            <person name="Chen C."/>
            <person name="Yanf M."/>
            <person name="Daum C."/>
            <person name="Ng V."/>
            <person name="Clum A."/>
            <person name="Steindorff A."/>
            <person name="Ohm R."/>
            <person name="Martin F."/>
            <person name="Silar P."/>
            <person name="Natvig D."/>
            <person name="Lalanne C."/>
            <person name="Gautier V."/>
            <person name="Ament-Velasquez S.L."/>
            <person name="Kruys A."/>
            <person name="Hutchinson M.I."/>
            <person name="Powell A.J."/>
            <person name="Barry K."/>
            <person name="Miller A.N."/>
            <person name="Grigoriev I.V."/>
            <person name="Debuchy R."/>
            <person name="Gladieux P."/>
            <person name="Thoren M.H."/>
            <person name="Johannesson H."/>
        </authorList>
    </citation>
    <scope>NUCLEOTIDE SEQUENCE</scope>
    <source>
        <strain evidence="2">SMH4607-1</strain>
    </source>
</reference>
<comment type="caution">
    <text evidence="2">The sequence shown here is derived from an EMBL/GenBank/DDBJ whole genome shotgun (WGS) entry which is preliminary data.</text>
</comment>
<organism evidence="2 3">
    <name type="scientific">Lasiosphaeris hirsuta</name>
    <dbReference type="NCBI Taxonomy" id="260670"/>
    <lineage>
        <taxon>Eukaryota</taxon>
        <taxon>Fungi</taxon>
        <taxon>Dikarya</taxon>
        <taxon>Ascomycota</taxon>
        <taxon>Pezizomycotina</taxon>
        <taxon>Sordariomycetes</taxon>
        <taxon>Sordariomycetidae</taxon>
        <taxon>Sordariales</taxon>
        <taxon>Lasiosphaeriaceae</taxon>
        <taxon>Lasiosphaeris</taxon>
    </lineage>
</organism>
<sequence length="83" mass="9377">MLHSHLFHVTSTHASWHVTRVSLPCLLPTSQPPSPDKQGSPSYTDDKSEPRELSPWGRQTPAEPFALAFHPFDLQTECWIVGR</sequence>
<dbReference type="Proteomes" id="UP001172102">
    <property type="component" value="Unassembled WGS sequence"/>
</dbReference>
<evidence type="ECO:0000313" key="3">
    <source>
        <dbReference type="Proteomes" id="UP001172102"/>
    </source>
</evidence>
<proteinExistence type="predicted"/>
<dbReference type="AlphaFoldDB" id="A0AA40AF72"/>